<evidence type="ECO:0000256" key="4">
    <source>
        <dbReference type="ARBA" id="ARBA00023157"/>
    </source>
</evidence>
<dbReference type="GO" id="GO:0005520">
    <property type="term" value="F:insulin-like growth factor binding"/>
    <property type="evidence" value="ECO:0007669"/>
    <property type="project" value="InterPro"/>
</dbReference>
<protein>
    <recommendedName>
        <fullName evidence="6">IGFBP N-terminal domain-containing protein</fullName>
    </recommendedName>
</protein>
<evidence type="ECO:0000259" key="6">
    <source>
        <dbReference type="PROSITE" id="PS51323"/>
    </source>
</evidence>
<comment type="caution">
    <text evidence="7">The sequence shown here is derived from an EMBL/GenBank/DDBJ whole genome shotgun (WGS) entry which is preliminary data.</text>
</comment>
<dbReference type="GO" id="GO:0001558">
    <property type="term" value="P:regulation of cell growth"/>
    <property type="evidence" value="ECO:0007669"/>
    <property type="project" value="InterPro"/>
</dbReference>
<keyword evidence="4" id="KW-1015">Disulfide bond</keyword>
<dbReference type="GO" id="GO:0009966">
    <property type="term" value="P:regulation of signal transduction"/>
    <property type="evidence" value="ECO:0007669"/>
    <property type="project" value="TreeGrafter"/>
</dbReference>
<evidence type="ECO:0000256" key="1">
    <source>
        <dbReference type="ARBA" id="ARBA00004613"/>
    </source>
</evidence>
<dbReference type="GO" id="GO:0005576">
    <property type="term" value="C:extracellular region"/>
    <property type="evidence" value="ECO:0007669"/>
    <property type="project" value="UniProtKB-SubCell"/>
</dbReference>
<sequence length="110" mass="11929">MNFLPALLLLSLTLDSSDGLRCIKCERSECTPPPRRCVSGVVLDVCQCCKVCAKGCYEECGGPWNIHGVCGTGLSCFPEGFQTTGICLHNFLVEKLQPLWNQTCKTATIG</sequence>
<dbReference type="SMART" id="SM00121">
    <property type="entry name" value="IB"/>
    <property type="match status" value="1"/>
</dbReference>
<proteinExistence type="predicted"/>
<keyword evidence="8" id="KW-1185">Reference proteome</keyword>
<dbReference type="PROSITE" id="PS51323">
    <property type="entry name" value="IGFBP_N_2"/>
    <property type="match status" value="1"/>
</dbReference>
<organism evidence="7 8">
    <name type="scientific">Petrolisthes manimaculis</name>
    <dbReference type="NCBI Taxonomy" id="1843537"/>
    <lineage>
        <taxon>Eukaryota</taxon>
        <taxon>Metazoa</taxon>
        <taxon>Ecdysozoa</taxon>
        <taxon>Arthropoda</taxon>
        <taxon>Crustacea</taxon>
        <taxon>Multicrustacea</taxon>
        <taxon>Malacostraca</taxon>
        <taxon>Eumalacostraca</taxon>
        <taxon>Eucarida</taxon>
        <taxon>Decapoda</taxon>
        <taxon>Pleocyemata</taxon>
        <taxon>Anomura</taxon>
        <taxon>Galatheoidea</taxon>
        <taxon>Porcellanidae</taxon>
        <taxon>Petrolisthes</taxon>
    </lineage>
</organism>
<name>A0AAE1QCM7_9EUCA</name>
<dbReference type="EMBL" id="JAWZYT010000365">
    <property type="protein sequence ID" value="KAK4324399.1"/>
    <property type="molecule type" value="Genomic_DNA"/>
</dbReference>
<feature type="signal peptide" evidence="5">
    <location>
        <begin position="1"/>
        <end position="19"/>
    </location>
</feature>
<evidence type="ECO:0000313" key="7">
    <source>
        <dbReference type="EMBL" id="KAK4324399.1"/>
    </source>
</evidence>
<accession>A0AAE1QCM7</accession>
<dbReference type="InterPro" id="IPR011390">
    <property type="entry name" value="IGFBP_rP_mac25"/>
</dbReference>
<dbReference type="PANTHER" id="PTHR14186">
    <property type="entry name" value="INSULIN-LIKE GROWTH FACTOR BINDING PROTEIN-RELATED"/>
    <property type="match status" value="1"/>
</dbReference>
<gene>
    <name evidence="7" type="ORF">Pmani_004959</name>
</gene>
<evidence type="ECO:0000256" key="3">
    <source>
        <dbReference type="ARBA" id="ARBA00022729"/>
    </source>
</evidence>
<dbReference type="PANTHER" id="PTHR14186:SF20">
    <property type="entry name" value="CYSTEINE-RICH MOTOR NEURON 1 PROTEIN-LIKE"/>
    <property type="match status" value="1"/>
</dbReference>
<dbReference type="Gene3D" id="4.10.40.20">
    <property type="match status" value="1"/>
</dbReference>
<dbReference type="Pfam" id="PF00219">
    <property type="entry name" value="IGFBP"/>
    <property type="match status" value="1"/>
</dbReference>
<dbReference type="InterPro" id="IPR009030">
    <property type="entry name" value="Growth_fac_rcpt_cys_sf"/>
</dbReference>
<dbReference type="AlphaFoldDB" id="A0AAE1QCM7"/>
<feature type="domain" description="IGFBP N-terminal" evidence="6">
    <location>
        <begin position="18"/>
        <end position="90"/>
    </location>
</feature>
<dbReference type="InterPro" id="IPR000867">
    <property type="entry name" value="IGFBP-like"/>
</dbReference>
<keyword evidence="2" id="KW-0964">Secreted</keyword>
<reference evidence="7" key="1">
    <citation type="submission" date="2023-11" db="EMBL/GenBank/DDBJ databases">
        <title>Genome assemblies of two species of porcelain crab, Petrolisthes cinctipes and Petrolisthes manimaculis (Anomura: Porcellanidae).</title>
        <authorList>
            <person name="Angst P."/>
        </authorList>
    </citation>
    <scope>NUCLEOTIDE SEQUENCE</scope>
    <source>
        <strain evidence="7">PB745_02</strain>
        <tissue evidence="7">Gill</tissue>
    </source>
</reference>
<comment type="subcellular location">
    <subcellularLocation>
        <location evidence="1">Secreted</location>
    </subcellularLocation>
</comment>
<evidence type="ECO:0000256" key="2">
    <source>
        <dbReference type="ARBA" id="ARBA00022525"/>
    </source>
</evidence>
<evidence type="ECO:0000313" key="8">
    <source>
        <dbReference type="Proteomes" id="UP001292094"/>
    </source>
</evidence>
<evidence type="ECO:0000256" key="5">
    <source>
        <dbReference type="SAM" id="SignalP"/>
    </source>
</evidence>
<dbReference type="Proteomes" id="UP001292094">
    <property type="component" value="Unassembled WGS sequence"/>
</dbReference>
<keyword evidence="3 5" id="KW-0732">Signal</keyword>
<feature type="chain" id="PRO_5042269015" description="IGFBP N-terminal domain-containing protein" evidence="5">
    <location>
        <begin position="20"/>
        <end position="110"/>
    </location>
</feature>
<dbReference type="SUPFAM" id="SSF57184">
    <property type="entry name" value="Growth factor receptor domain"/>
    <property type="match status" value="1"/>
</dbReference>